<gene>
    <name evidence="1" type="ORF">GCM10009850_107170</name>
</gene>
<proteinExistence type="predicted"/>
<comment type="caution">
    <text evidence="1">The sequence shown here is derived from an EMBL/GenBank/DDBJ whole genome shotgun (WGS) entry which is preliminary data.</text>
</comment>
<dbReference type="Proteomes" id="UP001499843">
    <property type="component" value="Unassembled WGS sequence"/>
</dbReference>
<name>A0ABP5PU38_9ACTN</name>
<organism evidence="1 2">
    <name type="scientific">Nonomuraea monospora</name>
    <dbReference type="NCBI Taxonomy" id="568818"/>
    <lineage>
        <taxon>Bacteria</taxon>
        <taxon>Bacillati</taxon>
        <taxon>Actinomycetota</taxon>
        <taxon>Actinomycetes</taxon>
        <taxon>Streptosporangiales</taxon>
        <taxon>Streptosporangiaceae</taxon>
        <taxon>Nonomuraea</taxon>
    </lineage>
</organism>
<evidence type="ECO:0000313" key="2">
    <source>
        <dbReference type="Proteomes" id="UP001499843"/>
    </source>
</evidence>
<reference evidence="2" key="1">
    <citation type="journal article" date="2019" name="Int. J. Syst. Evol. Microbiol.">
        <title>The Global Catalogue of Microorganisms (GCM) 10K type strain sequencing project: providing services to taxonomists for standard genome sequencing and annotation.</title>
        <authorList>
            <consortium name="The Broad Institute Genomics Platform"/>
            <consortium name="The Broad Institute Genome Sequencing Center for Infectious Disease"/>
            <person name="Wu L."/>
            <person name="Ma J."/>
        </authorList>
    </citation>
    <scope>NUCLEOTIDE SEQUENCE [LARGE SCALE GENOMIC DNA]</scope>
    <source>
        <strain evidence="2">JCM 16114</strain>
    </source>
</reference>
<evidence type="ECO:0000313" key="1">
    <source>
        <dbReference type="EMBL" id="GAA2215250.1"/>
    </source>
</evidence>
<dbReference type="EMBL" id="BAAAQX010000048">
    <property type="protein sequence ID" value="GAA2215250.1"/>
    <property type="molecule type" value="Genomic_DNA"/>
</dbReference>
<keyword evidence="2" id="KW-1185">Reference proteome</keyword>
<sequence length="104" mass="11185">MANEACDLLLLKGHVVRGQQGHEAVPQLARAPVRAVAGRLGDELELTPDVPAVHRDAVFAPEHMRDVPSPLAGREAFRLPGRVQFLQNAKTLLEDLEDAAGSSC</sequence>
<protein>
    <submittedName>
        <fullName evidence="1">Uncharacterized protein</fullName>
    </submittedName>
</protein>
<accession>A0ABP5PU38</accession>